<name>A0ABD1Z4N3_9MARC</name>
<keyword evidence="3" id="KW-1185">Reference proteome</keyword>
<evidence type="ECO:0000313" key="2">
    <source>
        <dbReference type="EMBL" id="KAL2642733.1"/>
    </source>
</evidence>
<accession>A0ABD1Z4N3</accession>
<reference evidence="2 3" key="1">
    <citation type="submission" date="2024-09" db="EMBL/GenBank/DDBJ databases">
        <title>Chromosome-scale assembly of Riccia fluitans.</title>
        <authorList>
            <person name="Paukszto L."/>
            <person name="Sawicki J."/>
            <person name="Karawczyk K."/>
            <person name="Piernik-Szablinska J."/>
            <person name="Szczecinska M."/>
            <person name="Mazdziarz M."/>
        </authorList>
    </citation>
    <scope>NUCLEOTIDE SEQUENCE [LARGE SCALE GENOMIC DNA]</scope>
    <source>
        <strain evidence="2">Rf_01</strain>
        <tissue evidence="2">Aerial parts of the thallus</tissue>
    </source>
</reference>
<protein>
    <submittedName>
        <fullName evidence="2">Uncharacterized protein</fullName>
    </submittedName>
</protein>
<dbReference type="EMBL" id="JBHFFA010000002">
    <property type="protein sequence ID" value="KAL2642733.1"/>
    <property type="molecule type" value="Genomic_DNA"/>
</dbReference>
<evidence type="ECO:0000313" key="3">
    <source>
        <dbReference type="Proteomes" id="UP001605036"/>
    </source>
</evidence>
<dbReference type="Proteomes" id="UP001605036">
    <property type="component" value="Unassembled WGS sequence"/>
</dbReference>
<proteinExistence type="predicted"/>
<gene>
    <name evidence="2" type="ORF">R1flu_010320</name>
</gene>
<feature type="compositionally biased region" description="Basic and acidic residues" evidence="1">
    <location>
        <begin position="29"/>
        <end position="40"/>
    </location>
</feature>
<dbReference type="AlphaFoldDB" id="A0ABD1Z4N3"/>
<comment type="caution">
    <text evidence="2">The sequence shown here is derived from an EMBL/GenBank/DDBJ whole genome shotgun (WGS) entry which is preliminary data.</text>
</comment>
<evidence type="ECO:0000256" key="1">
    <source>
        <dbReference type="SAM" id="MobiDB-lite"/>
    </source>
</evidence>
<organism evidence="2 3">
    <name type="scientific">Riccia fluitans</name>
    <dbReference type="NCBI Taxonomy" id="41844"/>
    <lineage>
        <taxon>Eukaryota</taxon>
        <taxon>Viridiplantae</taxon>
        <taxon>Streptophyta</taxon>
        <taxon>Embryophyta</taxon>
        <taxon>Marchantiophyta</taxon>
        <taxon>Marchantiopsida</taxon>
        <taxon>Marchantiidae</taxon>
        <taxon>Marchantiales</taxon>
        <taxon>Ricciaceae</taxon>
        <taxon>Riccia</taxon>
    </lineage>
</organism>
<feature type="region of interest" description="Disordered" evidence="1">
    <location>
        <begin position="12"/>
        <end position="40"/>
    </location>
</feature>
<sequence length="138" mass="15648">MIRVIHWPGYLGDGSSQEGDPSHFGSRNPGRDSATRRRREPLRVVRNGEHLLCADPPSCGSASDNRLFLPSRHAELLRVMKNGSRGRRTLRVMDPASRTAFFSHFGAIRSFCELWSSNVKGKPALLFFVWSWRPPLVF</sequence>